<organism evidence="5 6">
    <name type="scientific">Candidatus Limivivens merdigallinarum</name>
    <dbReference type="NCBI Taxonomy" id="2840859"/>
    <lineage>
        <taxon>Bacteria</taxon>
        <taxon>Bacillati</taxon>
        <taxon>Bacillota</taxon>
        <taxon>Clostridia</taxon>
        <taxon>Lachnospirales</taxon>
        <taxon>Lachnospiraceae</taxon>
        <taxon>Lachnospiraceae incertae sedis</taxon>
        <taxon>Candidatus Limivivens</taxon>
    </lineage>
</organism>
<dbReference type="PROSITE" id="PS01124">
    <property type="entry name" value="HTH_ARAC_FAMILY_2"/>
    <property type="match status" value="1"/>
</dbReference>
<evidence type="ECO:0000256" key="2">
    <source>
        <dbReference type="ARBA" id="ARBA00023125"/>
    </source>
</evidence>
<dbReference type="SMART" id="SM00342">
    <property type="entry name" value="HTH_ARAC"/>
    <property type="match status" value="1"/>
</dbReference>
<dbReference type="Pfam" id="PF02311">
    <property type="entry name" value="AraC_binding"/>
    <property type="match status" value="1"/>
</dbReference>
<comment type="caution">
    <text evidence="5">The sequence shown here is derived from an EMBL/GenBank/DDBJ whole genome shotgun (WGS) entry which is preliminary data.</text>
</comment>
<dbReference type="InterPro" id="IPR020449">
    <property type="entry name" value="Tscrpt_reg_AraC-type_HTH"/>
</dbReference>
<reference evidence="5" key="2">
    <citation type="journal article" date="2021" name="PeerJ">
        <title>Extensive microbial diversity within the chicken gut microbiome revealed by metagenomics and culture.</title>
        <authorList>
            <person name="Gilroy R."/>
            <person name="Ravi A."/>
            <person name="Getino M."/>
            <person name="Pursley I."/>
            <person name="Horton D.L."/>
            <person name="Alikhan N.F."/>
            <person name="Baker D."/>
            <person name="Gharbi K."/>
            <person name="Hall N."/>
            <person name="Watson M."/>
            <person name="Adriaenssens E.M."/>
            <person name="Foster-Nyarko E."/>
            <person name="Jarju S."/>
            <person name="Secka A."/>
            <person name="Antonio M."/>
            <person name="Oren A."/>
            <person name="Chaudhuri R.R."/>
            <person name="La Ragione R."/>
            <person name="Hildebrand F."/>
            <person name="Pallen M.J."/>
        </authorList>
    </citation>
    <scope>NUCLEOTIDE SEQUENCE</scope>
    <source>
        <strain evidence="5">ChiSjej3B21-11622</strain>
    </source>
</reference>
<reference evidence="5" key="1">
    <citation type="submission" date="2020-10" db="EMBL/GenBank/DDBJ databases">
        <authorList>
            <person name="Gilroy R."/>
        </authorList>
    </citation>
    <scope>NUCLEOTIDE SEQUENCE</scope>
    <source>
        <strain evidence="5">ChiSjej3B21-11622</strain>
    </source>
</reference>
<dbReference type="InterPro" id="IPR018060">
    <property type="entry name" value="HTH_AraC"/>
</dbReference>
<name>A0A9D1CZW8_9FIRM</name>
<dbReference type="PANTHER" id="PTHR43280">
    <property type="entry name" value="ARAC-FAMILY TRANSCRIPTIONAL REGULATOR"/>
    <property type="match status" value="1"/>
</dbReference>
<dbReference type="SUPFAM" id="SSF51215">
    <property type="entry name" value="Regulatory protein AraC"/>
    <property type="match status" value="1"/>
</dbReference>
<evidence type="ECO:0000313" key="5">
    <source>
        <dbReference type="EMBL" id="HIQ95407.1"/>
    </source>
</evidence>
<evidence type="ECO:0000256" key="1">
    <source>
        <dbReference type="ARBA" id="ARBA00023015"/>
    </source>
</evidence>
<accession>A0A9D1CZW8</accession>
<proteinExistence type="predicted"/>
<protein>
    <submittedName>
        <fullName evidence="5">AraC family transcriptional regulator</fullName>
    </submittedName>
</protein>
<keyword evidence="2" id="KW-0238">DNA-binding</keyword>
<dbReference type="Gene3D" id="1.10.10.60">
    <property type="entry name" value="Homeodomain-like"/>
    <property type="match status" value="2"/>
</dbReference>
<dbReference type="InterPro" id="IPR003313">
    <property type="entry name" value="AraC-bd"/>
</dbReference>
<dbReference type="InterPro" id="IPR037923">
    <property type="entry name" value="HTH-like"/>
</dbReference>
<dbReference type="EMBL" id="DVFT01000032">
    <property type="protein sequence ID" value="HIQ95407.1"/>
    <property type="molecule type" value="Genomic_DNA"/>
</dbReference>
<evidence type="ECO:0000256" key="3">
    <source>
        <dbReference type="ARBA" id="ARBA00023163"/>
    </source>
</evidence>
<dbReference type="InterPro" id="IPR009057">
    <property type="entry name" value="Homeodomain-like_sf"/>
</dbReference>
<dbReference type="Proteomes" id="UP000886886">
    <property type="component" value="Unassembled WGS sequence"/>
</dbReference>
<evidence type="ECO:0000259" key="4">
    <source>
        <dbReference type="PROSITE" id="PS01124"/>
    </source>
</evidence>
<sequence>MGDTIFRLFPNERYMDLTLVQYGREQCSPNHTFGPAIRNHYLFHLILSGKGVLLSNDSHGHTNTYHLSAGMGFLIYPAQVNTYIADETHPWEYAWLEFDGLKAPDIVSSSGLSMDMPIYRSRDKELSEQMKEELLSIANSEPHSSLFMIGHLYLFLDLLVSSSFNHTDLSAGKLKDLYIREAVTFIEQNYYCSTITVEDIARFCNLNQNYLGKIFKDSMNQTLQHFLIYFRMNKAAEFLKHSNMPVGEISKLVGYQNQLNFSRAFKKIFGLSPAAWRKENQLLPKR</sequence>
<dbReference type="AlphaFoldDB" id="A0A9D1CZW8"/>
<dbReference type="GO" id="GO:0003700">
    <property type="term" value="F:DNA-binding transcription factor activity"/>
    <property type="evidence" value="ECO:0007669"/>
    <property type="project" value="InterPro"/>
</dbReference>
<dbReference type="CDD" id="cd06986">
    <property type="entry name" value="cupin_MmsR-like_N"/>
    <property type="match status" value="1"/>
</dbReference>
<dbReference type="Pfam" id="PF12833">
    <property type="entry name" value="HTH_18"/>
    <property type="match status" value="1"/>
</dbReference>
<dbReference type="SUPFAM" id="SSF46689">
    <property type="entry name" value="Homeodomain-like"/>
    <property type="match status" value="1"/>
</dbReference>
<evidence type="ECO:0000313" key="6">
    <source>
        <dbReference type="Proteomes" id="UP000886886"/>
    </source>
</evidence>
<dbReference type="GO" id="GO:0043565">
    <property type="term" value="F:sequence-specific DNA binding"/>
    <property type="evidence" value="ECO:0007669"/>
    <property type="project" value="InterPro"/>
</dbReference>
<keyword evidence="3" id="KW-0804">Transcription</keyword>
<feature type="domain" description="HTH araC/xylS-type" evidence="4">
    <location>
        <begin position="180"/>
        <end position="279"/>
    </location>
</feature>
<keyword evidence="1" id="KW-0805">Transcription regulation</keyword>
<dbReference type="PANTHER" id="PTHR43280:SF2">
    <property type="entry name" value="HTH-TYPE TRANSCRIPTIONAL REGULATOR EXSA"/>
    <property type="match status" value="1"/>
</dbReference>
<dbReference type="PRINTS" id="PR00032">
    <property type="entry name" value="HTHARAC"/>
</dbReference>
<gene>
    <name evidence="5" type="ORF">IAB26_02495</name>
</gene>